<evidence type="ECO:0000313" key="2">
    <source>
        <dbReference type="Proteomes" id="UP001501757"/>
    </source>
</evidence>
<keyword evidence="2" id="KW-1185">Reference proteome</keyword>
<protein>
    <submittedName>
        <fullName evidence="1">Uncharacterized protein</fullName>
    </submittedName>
</protein>
<reference evidence="2" key="1">
    <citation type="journal article" date="2019" name="Int. J. Syst. Evol. Microbiol.">
        <title>The Global Catalogue of Microorganisms (GCM) 10K type strain sequencing project: providing services to taxonomists for standard genome sequencing and annotation.</title>
        <authorList>
            <consortium name="The Broad Institute Genomics Platform"/>
            <consortium name="The Broad Institute Genome Sequencing Center for Infectious Disease"/>
            <person name="Wu L."/>
            <person name="Ma J."/>
        </authorList>
    </citation>
    <scope>NUCLEOTIDE SEQUENCE [LARGE SCALE GENOMIC DNA]</scope>
    <source>
        <strain evidence="2">JCM 13378</strain>
    </source>
</reference>
<comment type="caution">
    <text evidence="1">The sequence shown here is derived from an EMBL/GenBank/DDBJ whole genome shotgun (WGS) entry which is preliminary data.</text>
</comment>
<accession>A0ABP3H0Y8</accession>
<name>A0ABP3H0Y8_9ALTE</name>
<sequence>MDSPISGVLPNLSGNCWGELPMSGFNYFYAIDLAKLGFSIHGEVQHGKAIVA</sequence>
<organism evidence="1 2">
    <name type="scientific">Bowmanella denitrificans</name>
    <dbReference type="NCBI Taxonomy" id="366582"/>
    <lineage>
        <taxon>Bacteria</taxon>
        <taxon>Pseudomonadati</taxon>
        <taxon>Pseudomonadota</taxon>
        <taxon>Gammaproteobacteria</taxon>
        <taxon>Alteromonadales</taxon>
        <taxon>Alteromonadaceae</taxon>
        <taxon>Bowmanella</taxon>
    </lineage>
</organism>
<dbReference type="EMBL" id="BAAAEI010000014">
    <property type="protein sequence ID" value="GAA0359722.1"/>
    <property type="molecule type" value="Genomic_DNA"/>
</dbReference>
<proteinExistence type="predicted"/>
<gene>
    <name evidence="1" type="ORF">GCM10009092_24910</name>
</gene>
<dbReference type="Proteomes" id="UP001501757">
    <property type="component" value="Unassembled WGS sequence"/>
</dbReference>
<evidence type="ECO:0000313" key="1">
    <source>
        <dbReference type="EMBL" id="GAA0359722.1"/>
    </source>
</evidence>